<keyword evidence="3" id="KW-1185">Reference proteome</keyword>
<dbReference type="EMBL" id="FNCH01000007">
    <property type="protein sequence ID" value="SDG50685.1"/>
    <property type="molecule type" value="Genomic_DNA"/>
</dbReference>
<name>A0A1G7USU8_9SPHI</name>
<keyword evidence="1" id="KW-1133">Transmembrane helix</keyword>
<dbReference type="Proteomes" id="UP000199643">
    <property type="component" value="Unassembled WGS sequence"/>
</dbReference>
<sequence length="97" mass="10802">MKIKFKRVLLIAVLTTLVALIASFVALPNNSGYAGLFFIASSPIFICVFIIWTYVLLAAISRNDIFRKLIVTILVTIVFEYLLAVLTMVTISSDSRD</sequence>
<dbReference type="RefSeq" id="WP_090499631.1">
    <property type="nucleotide sequence ID" value="NZ_FNCH01000007.1"/>
</dbReference>
<proteinExistence type="predicted"/>
<keyword evidence="1" id="KW-0812">Transmembrane</keyword>
<reference evidence="3" key="1">
    <citation type="submission" date="2016-10" db="EMBL/GenBank/DDBJ databases">
        <authorList>
            <person name="Varghese N."/>
            <person name="Submissions S."/>
        </authorList>
    </citation>
    <scope>NUCLEOTIDE SEQUENCE [LARGE SCALE GENOMIC DNA]</scope>
    <source>
        <strain evidence="3">DSM 17933</strain>
    </source>
</reference>
<feature type="transmembrane region" description="Helical" evidence="1">
    <location>
        <begin position="69"/>
        <end position="91"/>
    </location>
</feature>
<keyword evidence="1" id="KW-0472">Membrane</keyword>
<gene>
    <name evidence="2" type="ORF">SAMN05421827_107108</name>
</gene>
<protein>
    <submittedName>
        <fullName evidence="2">Uncharacterized protein</fullName>
    </submittedName>
</protein>
<evidence type="ECO:0000256" key="1">
    <source>
        <dbReference type="SAM" id="Phobius"/>
    </source>
</evidence>
<dbReference type="AlphaFoldDB" id="A0A1G7USU8"/>
<dbReference type="OrthoDB" id="772660at2"/>
<accession>A0A1G7USU8</accession>
<evidence type="ECO:0000313" key="2">
    <source>
        <dbReference type="EMBL" id="SDG50685.1"/>
    </source>
</evidence>
<feature type="transmembrane region" description="Helical" evidence="1">
    <location>
        <begin position="36"/>
        <end position="57"/>
    </location>
</feature>
<organism evidence="2 3">
    <name type="scientific">Pedobacter terrae</name>
    <dbReference type="NCBI Taxonomy" id="405671"/>
    <lineage>
        <taxon>Bacteria</taxon>
        <taxon>Pseudomonadati</taxon>
        <taxon>Bacteroidota</taxon>
        <taxon>Sphingobacteriia</taxon>
        <taxon>Sphingobacteriales</taxon>
        <taxon>Sphingobacteriaceae</taxon>
        <taxon>Pedobacter</taxon>
    </lineage>
</organism>
<evidence type="ECO:0000313" key="3">
    <source>
        <dbReference type="Proteomes" id="UP000199643"/>
    </source>
</evidence>